<organism evidence="2 3">
    <name type="scientific">Streptomyces aureoversilis</name>
    <dbReference type="NCBI Taxonomy" id="67277"/>
    <lineage>
        <taxon>Bacteria</taxon>
        <taxon>Bacillati</taxon>
        <taxon>Actinomycetota</taxon>
        <taxon>Actinomycetes</taxon>
        <taxon>Kitasatosporales</taxon>
        <taxon>Streptomycetaceae</taxon>
        <taxon>Streptomyces</taxon>
    </lineage>
</organism>
<sequence>MIVPVTVSPVTPSMVWVTVLPFTARSTLWVVPLVSVTVPGCTVAIVLPLASLTWTPPL</sequence>
<keyword evidence="1" id="KW-0812">Transmembrane</keyword>
<gene>
    <name evidence="2" type="ORF">ACFPP6_08735</name>
</gene>
<evidence type="ECO:0000313" key="3">
    <source>
        <dbReference type="Proteomes" id="UP001596222"/>
    </source>
</evidence>
<name>A0ABV9ZTU5_9ACTN</name>
<dbReference type="Proteomes" id="UP001596222">
    <property type="component" value="Unassembled WGS sequence"/>
</dbReference>
<keyword evidence="1" id="KW-1133">Transmembrane helix</keyword>
<protein>
    <submittedName>
        <fullName evidence="2">Uncharacterized protein</fullName>
    </submittedName>
</protein>
<dbReference type="RefSeq" id="WP_382038803.1">
    <property type="nucleotide sequence ID" value="NZ_JBHSKJ010000004.1"/>
</dbReference>
<proteinExistence type="predicted"/>
<evidence type="ECO:0000256" key="1">
    <source>
        <dbReference type="SAM" id="Phobius"/>
    </source>
</evidence>
<keyword evidence="3" id="KW-1185">Reference proteome</keyword>
<keyword evidence="1" id="KW-0472">Membrane</keyword>
<comment type="caution">
    <text evidence="2">The sequence shown here is derived from an EMBL/GenBank/DDBJ whole genome shotgun (WGS) entry which is preliminary data.</text>
</comment>
<reference evidence="3" key="1">
    <citation type="journal article" date="2019" name="Int. J. Syst. Evol. Microbiol.">
        <title>The Global Catalogue of Microorganisms (GCM) 10K type strain sequencing project: providing services to taxonomists for standard genome sequencing and annotation.</title>
        <authorList>
            <consortium name="The Broad Institute Genomics Platform"/>
            <consortium name="The Broad Institute Genome Sequencing Center for Infectious Disease"/>
            <person name="Wu L."/>
            <person name="Ma J."/>
        </authorList>
    </citation>
    <scope>NUCLEOTIDE SEQUENCE [LARGE SCALE GENOMIC DNA]</scope>
    <source>
        <strain evidence="3">CGMCC 4.1641</strain>
    </source>
</reference>
<dbReference type="EMBL" id="JBHSKJ010000004">
    <property type="protein sequence ID" value="MFC5144757.1"/>
    <property type="molecule type" value="Genomic_DNA"/>
</dbReference>
<evidence type="ECO:0000313" key="2">
    <source>
        <dbReference type="EMBL" id="MFC5144757.1"/>
    </source>
</evidence>
<accession>A0ABV9ZTU5</accession>
<feature type="transmembrane region" description="Helical" evidence="1">
    <location>
        <begin position="29"/>
        <end position="54"/>
    </location>
</feature>